<keyword evidence="1" id="KW-0472">Membrane</keyword>
<evidence type="ECO:0000313" key="2">
    <source>
        <dbReference type="EMBL" id="TYR35845.1"/>
    </source>
</evidence>
<feature type="transmembrane region" description="Helical" evidence="1">
    <location>
        <begin position="5"/>
        <end position="24"/>
    </location>
</feature>
<feature type="transmembrane region" description="Helical" evidence="1">
    <location>
        <begin position="58"/>
        <end position="75"/>
    </location>
</feature>
<dbReference type="Proteomes" id="UP000322362">
    <property type="component" value="Unassembled WGS sequence"/>
</dbReference>
<evidence type="ECO:0000313" key="3">
    <source>
        <dbReference type="Proteomes" id="UP000322362"/>
    </source>
</evidence>
<comment type="caution">
    <text evidence="2">The sequence shown here is derived from an EMBL/GenBank/DDBJ whole genome shotgun (WGS) entry which is preliminary data.</text>
</comment>
<dbReference type="AlphaFoldDB" id="A0A5D4H8V1"/>
<proteinExistence type="predicted"/>
<evidence type="ECO:0000256" key="1">
    <source>
        <dbReference type="SAM" id="Phobius"/>
    </source>
</evidence>
<organism evidence="2 3">
    <name type="scientific">Sphingobacterium phlebotomi</name>
    <dbReference type="NCBI Taxonomy" id="2605433"/>
    <lineage>
        <taxon>Bacteria</taxon>
        <taxon>Pseudomonadati</taxon>
        <taxon>Bacteroidota</taxon>
        <taxon>Sphingobacteriia</taxon>
        <taxon>Sphingobacteriales</taxon>
        <taxon>Sphingobacteriaceae</taxon>
        <taxon>Sphingobacterium</taxon>
    </lineage>
</organism>
<sequence length="152" mass="17989">MIRKIIGNLIIGLIMPLLMLARWLPNTYNAIVHGVYEYYDFRITSLSGYLYEVYGKNYLFSFILAIVFLLLPFQLIKDRYYRKRKRPLAVWKKMLILMSIVLVEVMLFVRGPIYDWYTVYLGVSIGMGILISLLAYLLIDRYVEIRPSKEKS</sequence>
<dbReference type="EMBL" id="VTAV01000007">
    <property type="protein sequence ID" value="TYR35845.1"/>
    <property type="molecule type" value="Genomic_DNA"/>
</dbReference>
<feature type="transmembrane region" description="Helical" evidence="1">
    <location>
        <begin position="119"/>
        <end position="139"/>
    </location>
</feature>
<keyword evidence="1" id="KW-0812">Transmembrane</keyword>
<accession>A0A5D4H8V1</accession>
<keyword evidence="1" id="KW-1133">Transmembrane helix</keyword>
<reference evidence="2 3" key="1">
    <citation type="submission" date="2019-08" db="EMBL/GenBank/DDBJ databases">
        <title>Phlebobacter frassis gen. nov. sp. nov., a new member of family Sphingobacteriaceae isolated from sand fly rearing media.</title>
        <authorList>
            <person name="Kakumanu M.L."/>
            <person name="Marayati B.F."/>
            <person name="Wada-Katsumata A."/>
            <person name="Wasserberg G."/>
            <person name="Schal C."/>
            <person name="Apperson C.S."/>
            <person name="Ponnusamy L."/>
        </authorList>
    </citation>
    <scope>NUCLEOTIDE SEQUENCE [LARGE SCALE GENOMIC DNA]</scope>
    <source>
        <strain evidence="2 3">SSI9</strain>
    </source>
</reference>
<dbReference type="RefSeq" id="WP_148919512.1">
    <property type="nucleotide sequence ID" value="NZ_VTAV01000007.1"/>
</dbReference>
<feature type="transmembrane region" description="Helical" evidence="1">
    <location>
        <begin position="95"/>
        <end position="113"/>
    </location>
</feature>
<keyword evidence="3" id="KW-1185">Reference proteome</keyword>
<name>A0A5D4H8V1_9SPHI</name>
<gene>
    <name evidence="2" type="ORF">FXV77_12275</name>
</gene>
<protein>
    <submittedName>
        <fullName evidence="2">Uncharacterized protein</fullName>
    </submittedName>
</protein>